<protein>
    <recommendedName>
        <fullName evidence="4">ATP-binding protein</fullName>
    </recommendedName>
</protein>
<evidence type="ECO:0008006" key="4">
    <source>
        <dbReference type="Google" id="ProtNLM"/>
    </source>
</evidence>
<evidence type="ECO:0000313" key="2">
    <source>
        <dbReference type="EMBL" id="EKF43764.1"/>
    </source>
</evidence>
<dbReference type="RefSeq" id="WP_009755899.1">
    <property type="nucleotide sequence ID" value="NZ_AMSI01000002.1"/>
</dbReference>
<dbReference type="STRING" id="721133.SAMN05216176_101698"/>
<dbReference type="Pfam" id="PF08904">
    <property type="entry name" value="EipB_like"/>
    <property type="match status" value="1"/>
</dbReference>
<organism evidence="2 3">
    <name type="scientific">Nitratireductor indicus C115</name>
    <dbReference type="NCBI Taxonomy" id="1231190"/>
    <lineage>
        <taxon>Bacteria</taxon>
        <taxon>Pseudomonadati</taxon>
        <taxon>Pseudomonadota</taxon>
        <taxon>Alphaproteobacteria</taxon>
        <taxon>Hyphomicrobiales</taxon>
        <taxon>Phyllobacteriaceae</taxon>
        <taxon>Nitratireductor</taxon>
    </lineage>
</organism>
<keyword evidence="1" id="KW-0732">Signal</keyword>
<reference evidence="2 3" key="1">
    <citation type="journal article" date="2012" name="J. Bacteriol.">
        <title>Genome Sequence of Nitratireductor indicus Type Strain C115.</title>
        <authorList>
            <person name="Lai Q."/>
            <person name="Li G."/>
            <person name="Yu Z."/>
            <person name="Shao Z."/>
        </authorList>
    </citation>
    <scope>NUCLEOTIDE SEQUENCE [LARGE SCALE GENOMIC DNA]</scope>
    <source>
        <strain evidence="2 3">C115</strain>
    </source>
</reference>
<proteinExistence type="predicted"/>
<dbReference type="EMBL" id="AMSI01000002">
    <property type="protein sequence ID" value="EKF43764.1"/>
    <property type="molecule type" value="Genomic_DNA"/>
</dbReference>
<dbReference type="AlphaFoldDB" id="K2P0N9"/>
<dbReference type="PATRIC" id="fig|1231190.3.peg.650"/>
<keyword evidence="3" id="KW-1185">Reference proteome</keyword>
<dbReference type="InterPro" id="IPR015000">
    <property type="entry name" value="EipB-like"/>
</dbReference>
<dbReference type="OrthoDB" id="9815514at2"/>
<gene>
    <name evidence="2" type="ORF">NA8A_03090</name>
</gene>
<comment type="caution">
    <text evidence="2">The sequence shown here is derived from an EMBL/GenBank/DDBJ whole genome shotgun (WGS) entry which is preliminary data.</text>
</comment>
<dbReference type="eggNOG" id="ENOG502ZXPR">
    <property type="taxonomic scope" value="Bacteria"/>
</dbReference>
<evidence type="ECO:0000256" key="1">
    <source>
        <dbReference type="SAM" id="SignalP"/>
    </source>
</evidence>
<feature type="signal peptide" evidence="1">
    <location>
        <begin position="1"/>
        <end position="24"/>
    </location>
</feature>
<sequence length="276" mass="30447">MRVLRLSFLSLAALCGPFGSLSFAGPGLLAHRAVYDLSLGDASDRSGINGISGRMVYEFTGSACEGYSTTFRFVMRIETDEATRLSDQQTTTFEDAKGETFQFVNKTYLDNTLDREVRGVARTGKDGTDVDVSKPEKRSFKLEPTQFPVTHMKEAIAKAKDGGGFYQTTLYDSSEDADRVMLTAVTIGKARGVAKDDPEREAAAVLKDGTYWPVTIAYFDPTKDRGEETPEYDISFLMHESGVTRDLNMNYGEFSINGKLVDLTLFDQKDGVSCTE</sequence>
<dbReference type="Proteomes" id="UP000007374">
    <property type="component" value="Unassembled WGS sequence"/>
</dbReference>
<evidence type="ECO:0000313" key="3">
    <source>
        <dbReference type="Proteomes" id="UP000007374"/>
    </source>
</evidence>
<accession>K2P0N9</accession>
<feature type="chain" id="PRO_5003865977" description="ATP-binding protein" evidence="1">
    <location>
        <begin position="25"/>
        <end position="276"/>
    </location>
</feature>
<name>K2P0N9_9HYPH</name>